<dbReference type="InterPro" id="IPR044772">
    <property type="entry name" value="NO3_transporter"/>
</dbReference>
<protein>
    <submittedName>
        <fullName evidence="10">Major facilitator superfamily MFS_1</fullName>
    </submittedName>
</protein>
<dbReference type="PROSITE" id="PS50850">
    <property type="entry name" value="MFS"/>
    <property type="match status" value="1"/>
</dbReference>
<name>A0A0B9AKT9_BRELN</name>
<comment type="similarity">
    <text evidence="2">Belongs to the major facilitator superfamily. Nitrate/nitrite porter (TC 2.A.1.8) family.</text>
</comment>
<dbReference type="RefSeq" id="WP_082019110.1">
    <property type="nucleotide sequence ID" value="NZ_JBCLTJ010000014.1"/>
</dbReference>
<keyword evidence="4 8" id="KW-1133">Transmembrane helix</keyword>
<feature type="compositionally biased region" description="Polar residues" evidence="7">
    <location>
        <begin position="410"/>
        <end position="422"/>
    </location>
</feature>
<keyword evidence="3 8" id="KW-0812">Transmembrane</keyword>
<keyword evidence="5" id="KW-0534">Nitrate assimilation</keyword>
<dbReference type="InterPro" id="IPR036259">
    <property type="entry name" value="MFS_trans_sf"/>
</dbReference>
<evidence type="ECO:0000256" key="3">
    <source>
        <dbReference type="ARBA" id="ARBA00022692"/>
    </source>
</evidence>
<feature type="transmembrane region" description="Helical" evidence="8">
    <location>
        <begin position="168"/>
        <end position="188"/>
    </location>
</feature>
<dbReference type="GO" id="GO:0042128">
    <property type="term" value="P:nitrate assimilation"/>
    <property type="evidence" value="ECO:0007669"/>
    <property type="project" value="UniProtKB-KW"/>
</dbReference>
<dbReference type="CDD" id="cd17341">
    <property type="entry name" value="MFS_NRT2_like"/>
    <property type="match status" value="1"/>
</dbReference>
<gene>
    <name evidence="10" type="ORF">AE0388_3426</name>
</gene>
<dbReference type="GO" id="GO:0005886">
    <property type="term" value="C:plasma membrane"/>
    <property type="evidence" value="ECO:0007669"/>
    <property type="project" value="UniProtKB-SubCell"/>
</dbReference>
<feature type="transmembrane region" description="Helical" evidence="8">
    <location>
        <begin position="106"/>
        <end position="128"/>
    </location>
</feature>
<dbReference type="SUPFAM" id="SSF103473">
    <property type="entry name" value="MFS general substrate transporter"/>
    <property type="match status" value="1"/>
</dbReference>
<evidence type="ECO:0000256" key="7">
    <source>
        <dbReference type="SAM" id="MobiDB-lite"/>
    </source>
</evidence>
<evidence type="ECO:0000256" key="2">
    <source>
        <dbReference type="ARBA" id="ARBA00008432"/>
    </source>
</evidence>
<evidence type="ECO:0000256" key="8">
    <source>
        <dbReference type="SAM" id="Phobius"/>
    </source>
</evidence>
<comment type="caution">
    <text evidence="10">The sequence shown here is derived from an EMBL/GenBank/DDBJ whole genome shotgun (WGS) entry which is preliminary data.</text>
</comment>
<reference evidence="10 11" key="1">
    <citation type="submission" date="2014-11" db="EMBL/GenBank/DDBJ databases">
        <title>Draft Genome Sequence of Brevibacterium linens AE038-8.</title>
        <authorList>
            <person name="Maizel D."/>
            <person name="Utturkar S.M."/>
            <person name="Brown S.D."/>
            <person name="Ferrero M."/>
            <person name="Rosen B.P."/>
        </authorList>
    </citation>
    <scope>NUCLEOTIDE SEQUENCE [LARGE SCALE GENOMIC DNA]</scope>
    <source>
        <strain evidence="10 11">AE038-8</strain>
    </source>
</reference>
<dbReference type="Pfam" id="PF07690">
    <property type="entry name" value="MFS_1"/>
    <property type="match status" value="1"/>
</dbReference>
<evidence type="ECO:0000259" key="9">
    <source>
        <dbReference type="PROSITE" id="PS50850"/>
    </source>
</evidence>
<evidence type="ECO:0000256" key="1">
    <source>
        <dbReference type="ARBA" id="ARBA00004651"/>
    </source>
</evidence>
<feature type="transmembrane region" description="Helical" evidence="8">
    <location>
        <begin position="17"/>
        <end position="35"/>
    </location>
</feature>
<dbReference type="InterPro" id="IPR020846">
    <property type="entry name" value="MFS_dom"/>
</dbReference>
<dbReference type="InterPro" id="IPR011701">
    <property type="entry name" value="MFS"/>
</dbReference>
<evidence type="ECO:0000313" key="11">
    <source>
        <dbReference type="Proteomes" id="UP000031488"/>
    </source>
</evidence>
<evidence type="ECO:0000256" key="5">
    <source>
        <dbReference type="ARBA" id="ARBA00023063"/>
    </source>
</evidence>
<feature type="domain" description="Major facilitator superfamily (MFS) profile" evidence="9">
    <location>
        <begin position="1"/>
        <end position="394"/>
    </location>
</feature>
<evidence type="ECO:0000313" key="10">
    <source>
        <dbReference type="EMBL" id="KHS51354.1"/>
    </source>
</evidence>
<sequence>MAQQPVRTPRRSERTRALLFATVGFMVTFWAWSLISPLGPHFVAEGLTADSSLLVAVPVLVGSLGRIVVGALTDRLGGRFMMSFIAIITVIPVLFVGFIGQYTYPALIVGGFFLGVAGTSFAVGVPYVNRWFTKESRGSAIGVYGIGMGGTAIAAFTTVPLHDVWPKLPFVIAAAVLIIYAVLAAWLMRNPPGWEPVRQPLASTLAATMKVKLTWQAAYLYALSFGGYVAFSVYLPTMLNHEYGLDPADASLRMAGFVIVAVATRPLGGVLADRIGAVRTLIISFSIVLVCALALSLNSHEFLVYTTEYILMSVGFGLGSGATFALIAQNSDPASVGSITGFVGAAGGLGGFVPPLLLGTLWATIGSYSLGLVFLAGFTLLALLISIWVGREAKRESARTSSPPPPPSSATDQQSIPQEDPS</sequence>
<dbReference type="Proteomes" id="UP000031488">
    <property type="component" value="Unassembled WGS sequence"/>
</dbReference>
<feature type="transmembrane region" description="Helical" evidence="8">
    <location>
        <begin position="309"/>
        <end position="327"/>
    </location>
</feature>
<proteinExistence type="inferred from homology"/>
<dbReference type="EMBL" id="JTJZ01000022">
    <property type="protein sequence ID" value="KHS51354.1"/>
    <property type="molecule type" value="Genomic_DNA"/>
</dbReference>
<feature type="transmembrane region" description="Helical" evidence="8">
    <location>
        <begin position="280"/>
        <end position="297"/>
    </location>
</feature>
<feature type="transmembrane region" description="Helical" evidence="8">
    <location>
        <begin position="339"/>
        <end position="362"/>
    </location>
</feature>
<dbReference type="Gene3D" id="1.20.1250.20">
    <property type="entry name" value="MFS general substrate transporter like domains"/>
    <property type="match status" value="1"/>
</dbReference>
<dbReference type="PATRIC" id="fig|1703.6.peg.3389"/>
<evidence type="ECO:0000256" key="6">
    <source>
        <dbReference type="ARBA" id="ARBA00023136"/>
    </source>
</evidence>
<dbReference type="OrthoDB" id="9771451at2"/>
<feature type="transmembrane region" description="Helical" evidence="8">
    <location>
        <begin position="218"/>
        <end position="238"/>
    </location>
</feature>
<feature type="transmembrane region" description="Helical" evidence="8">
    <location>
        <begin position="80"/>
        <end position="100"/>
    </location>
</feature>
<comment type="subcellular location">
    <subcellularLocation>
        <location evidence="1">Cell membrane</location>
        <topology evidence="1">Multi-pass membrane protein</topology>
    </subcellularLocation>
</comment>
<feature type="transmembrane region" description="Helical" evidence="8">
    <location>
        <begin position="140"/>
        <end position="162"/>
    </location>
</feature>
<dbReference type="PANTHER" id="PTHR23515">
    <property type="entry name" value="HIGH-AFFINITY NITRATE TRANSPORTER 2.3"/>
    <property type="match status" value="1"/>
</dbReference>
<feature type="transmembrane region" description="Helical" evidence="8">
    <location>
        <begin position="250"/>
        <end position="268"/>
    </location>
</feature>
<evidence type="ECO:0000256" key="4">
    <source>
        <dbReference type="ARBA" id="ARBA00022989"/>
    </source>
</evidence>
<feature type="transmembrane region" description="Helical" evidence="8">
    <location>
        <begin position="368"/>
        <end position="389"/>
    </location>
</feature>
<feature type="transmembrane region" description="Helical" evidence="8">
    <location>
        <begin position="55"/>
        <end position="73"/>
    </location>
</feature>
<dbReference type="AlphaFoldDB" id="A0A0B9AKT9"/>
<accession>A0A0B9AKT9</accession>
<organism evidence="10 11">
    <name type="scientific">Brevibacterium linens</name>
    <dbReference type="NCBI Taxonomy" id="1703"/>
    <lineage>
        <taxon>Bacteria</taxon>
        <taxon>Bacillati</taxon>
        <taxon>Actinomycetota</taxon>
        <taxon>Actinomycetes</taxon>
        <taxon>Micrococcales</taxon>
        <taxon>Brevibacteriaceae</taxon>
        <taxon>Brevibacterium</taxon>
    </lineage>
</organism>
<keyword evidence="6 8" id="KW-0472">Membrane</keyword>
<dbReference type="GO" id="GO:0015112">
    <property type="term" value="F:nitrate transmembrane transporter activity"/>
    <property type="evidence" value="ECO:0007669"/>
    <property type="project" value="InterPro"/>
</dbReference>
<feature type="region of interest" description="Disordered" evidence="7">
    <location>
        <begin position="396"/>
        <end position="422"/>
    </location>
</feature>
<keyword evidence="11" id="KW-1185">Reference proteome</keyword>